<dbReference type="AlphaFoldDB" id="A0A484GNM8"/>
<reference evidence="1 2" key="1">
    <citation type="journal article" date="2018" name="Genomics">
        <title>Molecular footprints of inshore aquatic adaptation in Indo-Pacific humpback dolphin (Sousa chinensis).</title>
        <authorList>
            <person name="Ming Y."/>
            <person name="Jian J."/>
            <person name="Yu F."/>
            <person name="Yu X."/>
            <person name="Wang J."/>
            <person name="Liu W."/>
        </authorList>
    </citation>
    <scope>NUCLEOTIDE SEQUENCE [LARGE SCALE GENOMIC DNA]</scope>
    <source>
        <strain evidence="1">MY-2018</strain>
        <tissue evidence="1">Skin</tissue>
    </source>
</reference>
<keyword evidence="2" id="KW-1185">Reference proteome</keyword>
<feature type="non-terminal residue" evidence="1">
    <location>
        <position position="1"/>
    </location>
</feature>
<accession>A0A484GNM8</accession>
<evidence type="ECO:0000313" key="1">
    <source>
        <dbReference type="EMBL" id="TEA37320.1"/>
    </source>
</evidence>
<evidence type="ECO:0000313" key="2">
    <source>
        <dbReference type="Proteomes" id="UP000295264"/>
    </source>
</evidence>
<dbReference type="EMBL" id="QWLN02005692">
    <property type="protein sequence ID" value="TEA37320.1"/>
    <property type="molecule type" value="Genomic_DNA"/>
</dbReference>
<organism evidence="1 2">
    <name type="scientific">Sousa chinensis</name>
    <name type="common">Indo-pacific humpbacked dolphin</name>
    <name type="synonym">Steno chinensis</name>
    <dbReference type="NCBI Taxonomy" id="103600"/>
    <lineage>
        <taxon>Eukaryota</taxon>
        <taxon>Metazoa</taxon>
        <taxon>Chordata</taxon>
        <taxon>Craniata</taxon>
        <taxon>Vertebrata</taxon>
        <taxon>Euteleostomi</taxon>
        <taxon>Mammalia</taxon>
        <taxon>Eutheria</taxon>
        <taxon>Laurasiatheria</taxon>
        <taxon>Artiodactyla</taxon>
        <taxon>Whippomorpha</taxon>
        <taxon>Cetacea</taxon>
        <taxon>Odontoceti</taxon>
        <taxon>Delphinidae</taxon>
        <taxon>Sousa</taxon>
    </lineage>
</organism>
<sequence>FQTEGCGRPPSVQERHCFSKFLTSRLSLLVSMA</sequence>
<feature type="non-terminal residue" evidence="1">
    <location>
        <position position="33"/>
    </location>
</feature>
<gene>
    <name evidence="1" type="ORF">DBR06_SOUSAS33410003</name>
</gene>
<protein>
    <submittedName>
        <fullName evidence="1">Uncharacterized protein</fullName>
    </submittedName>
</protein>
<proteinExistence type="predicted"/>
<dbReference type="Proteomes" id="UP000295264">
    <property type="component" value="Unassembled WGS sequence"/>
</dbReference>
<comment type="caution">
    <text evidence="1">The sequence shown here is derived from an EMBL/GenBank/DDBJ whole genome shotgun (WGS) entry which is preliminary data.</text>
</comment>
<name>A0A484GNM8_SOUCH</name>